<comment type="caution">
    <text evidence="5">The sequence shown here is derived from an EMBL/GenBank/DDBJ whole genome shotgun (WGS) entry which is preliminary data.</text>
</comment>
<evidence type="ECO:0000259" key="4">
    <source>
        <dbReference type="Pfam" id="PF00535"/>
    </source>
</evidence>
<dbReference type="Gene3D" id="3.90.550.10">
    <property type="entry name" value="Spore Coat Polysaccharide Biosynthesis Protein SpsA, Chain A"/>
    <property type="match status" value="1"/>
</dbReference>
<dbReference type="AlphaFoldDB" id="A0A0F9VQV4"/>
<evidence type="ECO:0000256" key="1">
    <source>
        <dbReference type="ARBA" id="ARBA00006739"/>
    </source>
</evidence>
<evidence type="ECO:0000313" key="5">
    <source>
        <dbReference type="EMBL" id="KKO02283.1"/>
    </source>
</evidence>
<feature type="domain" description="Glycosyltransferase 2-like" evidence="4">
    <location>
        <begin position="14"/>
        <end position="174"/>
    </location>
</feature>
<dbReference type="Pfam" id="PF00535">
    <property type="entry name" value="Glycos_transf_2"/>
    <property type="match status" value="1"/>
</dbReference>
<comment type="similarity">
    <text evidence="1">Belongs to the glycosyltransferase 2 family.</text>
</comment>
<reference evidence="5" key="1">
    <citation type="journal article" date="2015" name="Nature">
        <title>Complex archaea that bridge the gap between prokaryotes and eukaryotes.</title>
        <authorList>
            <person name="Spang A."/>
            <person name="Saw J.H."/>
            <person name="Jorgensen S.L."/>
            <person name="Zaremba-Niedzwiedzka K."/>
            <person name="Martijn J."/>
            <person name="Lind A.E."/>
            <person name="van Eijk R."/>
            <person name="Schleper C."/>
            <person name="Guy L."/>
            <person name="Ettema T.J."/>
        </authorList>
    </citation>
    <scope>NUCLEOTIDE SEQUENCE</scope>
</reference>
<dbReference type="SUPFAM" id="SSF53448">
    <property type="entry name" value="Nucleotide-diphospho-sugar transferases"/>
    <property type="match status" value="1"/>
</dbReference>
<dbReference type="PANTHER" id="PTHR43685:SF5">
    <property type="entry name" value="GLYCOSYLTRANSFERASE EPSE-RELATED"/>
    <property type="match status" value="1"/>
</dbReference>
<dbReference type="InterPro" id="IPR029044">
    <property type="entry name" value="Nucleotide-diphossugar_trans"/>
</dbReference>
<dbReference type="PANTHER" id="PTHR43685">
    <property type="entry name" value="GLYCOSYLTRANSFERASE"/>
    <property type="match status" value="1"/>
</dbReference>
<accession>A0A0F9VQV4</accession>
<keyword evidence="2" id="KW-0328">Glycosyltransferase</keyword>
<organism evidence="5">
    <name type="scientific">marine sediment metagenome</name>
    <dbReference type="NCBI Taxonomy" id="412755"/>
    <lineage>
        <taxon>unclassified sequences</taxon>
        <taxon>metagenomes</taxon>
        <taxon>ecological metagenomes</taxon>
    </lineage>
</organism>
<dbReference type="EMBL" id="LAZR01000031">
    <property type="protein sequence ID" value="KKO02283.1"/>
    <property type="molecule type" value="Genomic_DNA"/>
</dbReference>
<name>A0A0F9VQV4_9ZZZZ</name>
<evidence type="ECO:0000256" key="2">
    <source>
        <dbReference type="ARBA" id="ARBA00022676"/>
    </source>
</evidence>
<keyword evidence="3" id="KW-0808">Transferase</keyword>
<dbReference type="InterPro" id="IPR001173">
    <property type="entry name" value="Glyco_trans_2-like"/>
</dbReference>
<dbReference type="CDD" id="cd00761">
    <property type="entry name" value="Glyco_tranf_GTA_type"/>
    <property type="match status" value="1"/>
</dbReference>
<dbReference type="GO" id="GO:0016757">
    <property type="term" value="F:glycosyltransferase activity"/>
    <property type="evidence" value="ECO:0007669"/>
    <property type="project" value="UniProtKB-KW"/>
</dbReference>
<dbReference type="InterPro" id="IPR050834">
    <property type="entry name" value="Glycosyltransf_2"/>
</dbReference>
<protein>
    <recommendedName>
        <fullName evidence="4">Glycosyltransferase 2-like domain-containing protein</fullName>
    </recommendedName>
</protein>
<sequence>MSLKVEKTKVLIVCAWYNRADYIRDTLDSLLNQTFNDYKVTIVNDGSKDPRVKEILDSYNDPKLTVIHQENTGFVGAIRRAIDSADSEYIAIQGAGDVSFPERISAQVKLLDADSSLGVVGCKHKNIVFGGPNDGYESTSKMPKERATLESLLKIGNPFSHGDVMYRRELYQKVGGYRDFFKFAQDRDLWIRMAAYCDMAVVDELLYERRAFYSDGVSTDIDKLILQKAFSNFAIQCHYNRETMGSDFVEKYGRYGGMFRDKSKPTSVFIAKKSLECLFNQDIDRALYLSNLAIQESVNVTSVIARTMAKLSNMNSIFKQLNKFLLGLHGSSSKWSVRK</sequence>
<proteinExistence type="inferred from homology"/>
<gene>
    <name evidence="5" type="ORF">LCGC14_0106980</name>
</gene>
<evidence type="ECO:0000256" key="3">
    <source>
        <dbReference type="ARBA" id="ARBA00022679"/>
    </source>
</evidence>